<dbReference type="InterPro" id="IPR036691">
    <property type="entry name" value="Endo/exonu/phosph_ase_sf"/>
</dbReference>
<gene>
    <name evidence="1" type="ORF">B4U80_14012</name>
</gene>
<dbReference type="PANTHER" id="PTHR33776">
    <property type="entry name" value="ENDO/EXONUCLEASE/PHOSPHATASE DOMAIN-CONTAINING PROTEIN"/>
    <property type="match status" value="1"/>
</dbReference>
<dbReference type="EMBL" id="NCKV01008310">
    <property type="protein sequence ID" value="RWS22620.1"/>
    <property type="molecule type" value="Genomic_DNA"/>
</dbReference>
<reference evidence="1 2" key="1">
    <citation type="journal article" date="2018" name="Gigascience">
        <title>Genomes of trombidid mites reveal novel predicted allergens and laterally-transferred genes associated with secondary metabolism.</title>
        <authorList>
            <person name="Dong X."/>
            <person name="Chaisiri K."/>
            <person name="Xia D."/>
            <person name="Armstrong S.D."/>
            <person name="Fang Y."/>
            <person name="Donnelly M.J."/>
            <person name="Kadowaki T."/>
            <person name="McGarry J.W."/>
            <person name="Darby A.C."/>
            <person name="Makepeace B.L."/>
        </authorList>
    </citation>
    <scope>NUCLEOTIDE SEQUENCE [LARGE SCALE GENOMIC DNA]</scope>
    <source>
        <strain evidence="1">UoL-UT</strain>
    </source>
</reference>
<dbReference type="STRING" id="299467.A0A443S518"/>
<accession>A0A443S518</accession>
<organism evidence="1 2">
    <name type="scientific">Leptotrombidium deliense</name>
    <dbReference type="NCBI Taxonomy" id="299467"/>
    <lineage>
        <taxon>Eukaryota</taxon>
        <taxon>Metazoa</taxon>
        <taxon>Ecdysozoa</taxon>
        <taxon>Arthropoda</taxon>
        <taxon>Chelicerata</taxon>
        <taxon>Arachnida</taxon>
        <taxon>Acari</taxon>
        <taxon>Acariformes</taxon>
        <taxon>Trombidiformes</taxon>
        <taxon>Prostigmata</taxon>
        <taxon>Anystina</taxon>
        <taxon>Parasitengona</taxon>
        <taxon>Trombiculoidea</taxon>
        <taxon>Trombiculidae</taxon>
        <taxon>Leptotrombidium</taxon>
    </lineage>
</organism>
<evidence type="ECO:0008006" key="3">
    <source>
        <dbReference type="Google" id="ProtNLM"/>
    </source>
</evidence>
<sequence length="238" mass="27338">MVKQDRNDNHGGVLIAIKNDIPTVQLNIDSTIEHVAVKTKINQTQIIIVCIYIPPPVTQINLKDLKLFLKKIYDVKLANEEIMIVGDFNVNVLKHNNFCGKFREIFAVRGLKQLIKETTYPQSDRNECGSLLDHLYISNPDIVLSSNTCINLTENCDHKAINILLNLSSNKNSNVVEMIEKYHFQESDFNDISHQINNTDWSSFFQQKNNIDDCYDELISYFSNLLIAYKINKIPTCD</sequence>
<dbReference type="VEuPathDB" id="VectorBase:LDEU009420"/>
<comment type="caution">
    <text evidence="1">The sequence shown here is derived from an EMBL/GenBank/DDBJ whole genome shotgun (WGS) entry which is preliminary data.</text>
</comment>
<dbReference type="GO" id="GO:0003824">
    <property type="term" value="F:catalytic activity"/>
    <property type="evidence" value="ECO:0007669"/>
    <property type="project" value="InterPro"/>
</dbReference>
<dbReference type="Proteomes" id="UP000288716">
    <property type="component" value="Unassembled WGS sequence"/>
</dbReference>
<dbReference type="Gene3D" id="3.60.10.10">
    <property type="entry name" value="Endonuclease/exonuclease/phosphatase"/>
    <property type="match status" value="1"/>
</dbReference>
<dbReference type="PANTHER" id="PTHR33776:SF4">
    <property type="entry name" value="ENDONUCLEASE_EXONUCLEASE_PHOSPHATASE DOMAIN-CONTAINING PROTEIN"/>
    <property type="match status" value="1"/>
</dbReference>
<evidence type="ECO:0000313" key="1">
    <source>
        <dbReference type="EMBL" id="RWS22620.1"/>
    </source>
</evidence>
<name>A0A443S518_9ACAR</name>
<proteinExistence type="predicted"/>
<keyword evidence="2" id="KW-1185">Reference proteome</keyword>
<evidence type="ECO:0000313" key="2">
    <source>
        <dbReference type="Proteomes" id="UP000288716"/>
    </source>
</evidence>
<dbReference type="AlphaFoldDB" id="A0A443S518"/>
<dbReference type="OrthoDB" id="10027367at2759"/>
<dbReference type="SUPFAM" id="SSF56219">
    <property type="entry name" value="DNase I-like"/>
    <property type="match status" value="1"/>
</dbReference>
<protein>
    <recommendedName>
        <fullName evidence="3">Endonuclease/exonuclease/phosphatase domain-containing protein</fullName>
    </recommendedName>
</protein>